<dbReference type="RefSeq" id="WP_345634520.1">
    <property type="nucleotide sequence ID" value="NZ_BAABJQ010000019.1"/>
</dbReference>
<evidence type="ECO:0000313" key="3">
    <source>
        <dbReference type="EMBL" id="GAA5193566.1"/>
    </source>
</evidence>
<name>A0ABP9SCE8_9ACTN</name>
<feature type="domain" description="eCIS core" evidence="2">
    <location>
        <begin position="48"/>
        <end position="121"/>
    </location>
</feature>
<dbReference type="Proteomes" id="UP001501570">
    <property type="component" value="Unassembled WGS sequence"/>
</dbReference>
<feature type="region of interest" description="Disordered" evidence="1">
    <location>
        <begin position="1"/>
        <end position="27"/>
    </location>
</feature>
<dbReference type="Gene3D" id="3.90.176.10">
    <property type="entry name" value="Toxin ADP-ribosyltransferase, Chain A, domain 1"/>
    <property type="match status" value="1"/>
</dbReference>
<organism evidence="3 4">
    <name type="scientific">Rugosimonospora acidiphila</name>
    <dbReference type="NCBI Taxonomy" id="556531"/>
    <lineage>
        <taxon>Bacteria</taxon>
        <taxon>Bacillati</taxon>
        <taxon>Actinomycetota</taxon>
        <taxon>Actinomycetes</taxon>
        <taxon>Micromonosporales</taxon>
        <taxon>Micromonosporaceae</taxon>
        <taxon>Rugosimonospora</taxon>
    </lineage>
</organism>
<evidence type="ECO:0000256" key="1">
    <source>
        <dbReference type="SAM" id="MobiDB-lite"/>
    </source>
</evidence>
<dbReference type="InterPro" id="IPR025295">
    <property type="entry name" value="eCIS_core_dom"/>
</dbReference>
<feature type="region of interest" description="Disordered" evidence="1">
    <location>
        <begin position="393"/>
        <end position="427"/>
    </location>
</feature>
<accession>A0ABP9SCE8</accession>
<sequence>MTFTSKYPERRTGQRERGPVVSTPGDRWEREAERVADDIASRAGNLRDLRTRMERATGADLSAVRLHIDPRADTLNRSQRSLAFTSGADVYFRSGQYAPDTAAGRHLIAHEMTHVAQQAAGGAPAVQHMRGLDAVRRAFGPGAAPAGTAFTAPDPEVLGLIERRGLVRALNDSTQVIDELDRWTESGIDRKLAEAARTVRGAVRAGRQVQLVHDLRALKQVARDWKAAYATRLAGSPELTARSQLVDTLDFGAKTAVGQSKAQGVYLQEARRAGRSRGLQALTDAGLQAAQRAEKDTEHGLTRAETAAIQIYTTNNFRYINPSIADDANWLASQRAGLRDDRAAHATNATLNQEGRVHAGVMMTAFQKLPESRIELWRGMRGTRDAMRTLLNRDFPVGPTDTKGVSSASRSQGTANHFMKSVPGPSNVDPGKNTAIEIHFIDVPSYDISMFSYNDHEQEQVILPGTRLVTEDYHEEPLAPDHPRYGALHQLGVRYLYRLVVRGVPAAP</sequence>
<dbReference type="SUPFAM" id="SSF56399">
    <property type="entry name" value="ADP-ribosylation"/>
    <property type="match status" value="1"/>
</dbReference>
<evidence type="ECO:0000313" key="4">
    <source>
        <dbReference type="Proteomes" id="UP001501570"/>
    </source>
</evidence>
<proteinExistence type="predicted"/>
<feature type="compositionally biased region" description="Basic and acidic residues" evidence="1">
    <location>
        <begin position="7"/>
        <end position="18"/>
    </location>
</feature>
<dbReference type="Pfam" id="PF13699">
    <property type="entry name" value="eCIS_core"/>
    <property type="match status" value="1"/>
</dbReference>
<evidence type="ECO:0000259" key="2">
    <source>
        <dbReference type="Pfam" id="PF13699"/>
    </source>
</evidence>
<gene>
    <name evidence="3" type="ORF">GCM10023322_55870</name>
</gene>
<dbReference type="EMBL" id="BAABJQ010000019">
    <property type="protein sequence ID" value="GAA5193566.1"/>
    <property type="molecule type" value="Genomic_DNA"/>
</dbReference>
<comment type="caution">
    <text evidence="3">The sequence shown here is derived from an EMBL/GenBank/DDBJ whole genome shotgun (WGS) entry which is preliminary data.</text>
</comment>
<keyword evidence="4" id="KW-1185">Reference proteome</keyword>
<feature type="compositionally biased region" description="Polar residues" evidence="1">
    <location>
        <begin position="403"/>
        <end position="415"/>
    </location>
</feature>
<reference evidence="4" key="1">
    <citation type="journal article" date="2019" name="Int. J. Syst. Evol. Microbiol.">
        <title>The Global Catalogue of Microorganisms (GCM) 10K type strain sequencing project: providing services to taxonomists for standard genome sequencing and annotation.</title>
        <authorList>
            <consortium name="The Broad Institute Genomics Platform"/>
            <consortium name="The Broad Institute Genome Sequencing Center for Infectious Disease"/>
            <person name="Wu L."/>
            <person name="Ma J."/>
        </authorList>
    </citation>
    <scope>NUCLEOTIDE SEQUENCE [LARGE SCALE GENOMIC DNA]</scope>
    <source>
        <strain evidence="4">JCM 18304</strain>
    </source>
</reference>
<protein>
    <recommendedName>
        <fullName evidence="2">eCIS core domain-containing protein</fullName>
    </recommendedName>
</protein>